<protein>
    <submittedName>
        <fullName evidence="2">Non-ribosomal peptide synthetase-like protein</fullName>
        <ecNumber evidence="2">5.1.1.-</ecNumber>
    </submittedName>
</protein>
<dbReference type="BioCyc" id="SESP1179773:BN6_RS18885-MONOMER"/>
<organism evidence="2 3">
    <name type="scientific">Saccharothrix espanaensis (strain ATCC 51144 / DSM 44229 / JCM 9112 / NBRC 15066 / NRRL 15764)</name>
    <dbReference type="NCBI Taxonomy" id="1179773"/>
    <lineage>
        <taxon>Bacteria</taxon>
        <taxon>Bacillati</taxon>
        <taxon>Actinomycetota</taxon>
        <taxon>Actinomycetes</taxon>
        <taxon>Pseudonocardiales</taxon>
        <taxon>Pseudonocardiaceae</taxon>
        <taxon>Saccharothrix</taxon>
    </lineage>
</organism>
<dbReference type="HOGENOM" id="CLU_000022_2_9_11"/>
<dbReference type="Gene3D" id="3.30.559.30">
    <property type="entry name" value="Nonribosomal peptide synthetase, condensation domain"/>
    <property type="match status" value="1"/>
</dbReference>
<sequence>MSASPVEQETTAPLSFTQEFLCMFGTDETAGPFGPRYHTVRGWRVRGRLDVDVLRAALLDVVARHETLRTVIVAEGEPHQRIHGPTAPDVRVDELGDLPAAQRHGRAEEFLNRLEGEELPVRHLPHLRVVLGRFDGEDWVVGLIAHHVAIDGWSMELLMRDLVACYPARAAGREPDLPPVPQYRKHAAWHRAHLTPAVLAEATAYWRAKLTGARMLGLPSDRPRLPDAKRVTAAHRFHVEPDLVARALSFARTHRASAFIVTMTAQNLLAHLLTGRTDIVVPTITFGRNHPDYERTVGPFFNFVPLRTDLAGCGTLRDVFDTTRRTCLEAQSHEVPFAFVLGEAPDLMATFGDPAVSVCAFQVFQYPATNVGRMGGLDYGEIRHRTRSHEVGSDIPDGTLATLEVDQEAGAFGNFRYDRAEFDPATLDRWVGSFRRLLRLVVTAPDTPLDAALREARQA</sequence>
<keyword evidence="2" id="KW-0413">Isomerase</keyword>
<dbReference type="AlphaFoldDB" id="K0K0X5"/>
<dbReference type="Gene3D" id="3.30.559.10">
    <property type="entry name" value="Chloramphenicol acetyltransferase-like domain"/>
    <property type="match status" value="1"/>
</dbReference>
<dbReference type="InterPro" id="IPR023213">
    <property type="entry name" value="CAT-like_dom_sf"/>
</dbReference>
<dbReference type="SUPFAM" id="SSF52777">
    <property type="entry name" value="CoA-dependent acyltransferases"/>
    <property type="match status" value="2"/>
</dbReference>
<reference evidence="2 3" key="1">
    <citation type="journal article" date="2012" name="BMC Genomics">
        <title>Complete genome sequence of Saccharothrix espanaensis DSM 44229T and comparison to the other completely sequenced Pseudonocardiaceae.</title>
        <authorList>
            <person name="Strobel T."/>
            <person name="Al-Dilaimi A."/>
            <person name="Blom J."/>
            <person name="Gessner A."/>
            <person name="Kalinowski J."/>
            <person name="Luzhetska M."/>
            <person name="Puhler A."/>
            <person name="Szczepanowski R."/>
            <person name="Bechthold A."/>
            <person name="Ruckert C."/>
        </authorList>
    </citation>
    <scope>NUCLEOTIDE SEQUENCE [LARGE SCALE GENOMIC DNA]</scope>
    <source>
        <strain evidence="3">ATCC 51144 / DSM 44229 / JCM 9112 / NBRC 15066 / NRRL 15764</strain>
    </source>
</reference>
<dbReference type="GO" id="GO:0044550">
    <property type="term" value="P:secondary metabolite biosynthetic process"/>
    <property type="evidence" value="ECO:0007669"/>
    <property type="project" value="TreeGrafter"/>
</dbReference>
<gene>
    <name evidence="2" type="primary">nrps6-c</name>
    <name evidence="2" type="ordered locus">BN6_39030</name>
</gene>
<dbReference type="PATRIC" id="fig|1179773.3.peg.3904"/>
<name>K0K0X5_SACES</name>
<dbReference type="GO" id="GO:0043041">
    <property type="term" value="P:amino acid activation for nonribosomal peptide biosynthetic process"/>
    <property type="evidence" value="ECO:0007669"/>
    <property type="project" value="TreeGrafter"/>
</dbReference>
<dbReference type="EMBL" id="HE804045">
    <property type="protein sequence ID" value="CCH31192.1"/>
    <property type="molecule type" value="Genomic_DNA"/>
</dbReference>
<dbReference type="Pfam" id="PF00668">
    <property type="entry name" value="Condensation"/>
    <property type="match status" value="1"/>
</dbReference>
<dbReference type="GO" id="GO:0005737">
    <property type="term" value="C:cytoplasm"/>
    <property type="evidence" value="ECO:0007669"/>
    <property type="project" value="TreeGrafter"/>
</dbReference>
<dbReference type="RefSeq" id="WP_015101304.1">
    <property type="nucleotide sequence ID" value="NC_019673.1"/>
</dbReference>
<dbReference type="STRING" id="1179773.BN6_39030"/>
<evidence type="ECO:0000313" key="2">
    <source>
        <dbReference type="EMBL" id="CCH31192.1"/>
    </source>
</evidence>
<dbReference type="GO" id="GO:0016853">
    <property type="term" value="F:isomerase activity"/>
    <property type="evidence" value="ECO:0007669"/>
    <property type="project" value="UniProtKB-KW"/>
</dbReference>
<evidence type="ECO:0000259" key="1">
    <source>
        <dbReference type="Pfam" id="PF00668"/>
    </source>
</evidence>
<feature type="domain" description="Condensation" evidence="1">
    <location>
        <begin position="9"/>
        <end position="450"/>
    </location>
</feature>
<dbReference type="OrthoDB" id="2472181at2"/>
<dbReference type="EC" id="5.1.1.-" evidence="2"/>
<dbReference type="PANTHER" id="PTHR45527">
    <property type="entry name" value="NONRIBOSOMAL PEPTIDE SYNTHETASE"/>
    <property type="match status" value="1"/>
</dbReference>
<dbReference type="PANTHER" id="PTHR45527:SF1">
    <property type="entry name" value="FATTY ACID SYNTHASE"/>
    <property type="match status" value="1"/>
</dbReference>
<dbReference type="eggNOG" id="COG1020">
    <property type="taxonomic scope" value="Bacteria"/>
</dbReference>
<keyword evidence="3" id="KW-1185">Reference proteome</keyword>
<evidence type="ECO:0000313" key="3">
    <source>
        <dbReference type="Proteomes" id="UP000006281"/>
    </source>
</evidence>
<dbReference type="KEGG" id="sesp:BN6_39030"/>
<proteinExistence type="predicted"/>
<dbReference type="Proteomes" id="UP000006281">
    <property type="component" value="Chromosome"/>
</dbReference>
<dbReference type="GO" id="GO:0031177">
    <property type="term" value="F:phosphopantetheine binding"/>
    <property type="evidence" value="ECO:0007669"/>
    <property type="project" value="TreeGrafter"/>
</dbReference>
<accession>K0K0X5</accession>
<dbReference type="GO" id="GO:0008610">
    <property type="term" value="P:lipid biosynthetic process"/>
    <property type="evidence" value="ECO:0007669"/>
    <property type="project" value="UniProtKB-ARBA"/>
</dbReference>
<dbReference type="InterPro" id="IPR001242">
    <property type="entry name" value="Condensation_dom"/>
</dbReference>